<dbReference type="EMBL" id="JBBDGL010000001">
    <property type="protein sequence ID" value="MEJ1154525.1"/>
    <property type="molecule type" value="Genomic_DNA"/>
</dbReference>
<keyword evidence="1" id="KW-0472">Membrane</keyword>
<evidence type="ECO:0000313" key="3">
    <source>
        <dbReference type="Proteomes" id="UP001368654"/>
    </source>
</evidence>
<sequence>MVKNRLLRHLGTPAAIYGLLVFASLIAAMAVNRHEGDTIASVFVFSAVTLVVFWSAHVYAYSLAHHADERADGATIWASIKHGADESVGMLEAAVLPAIPLVLGMFDVLAPPRAIFWALLAATVMLGVLGFVAFAIRDSRWWVRLLGALGTAAFGVLIILLESSLH</sequence>
<proteinExistence type="predicted"/>
<feature type="transmembrane region" description="Helical" evidence="1">
    <location>
        <begin position="14"/>
        <end position="32"/>
    </location>
</feature>
<keyword evidence="1" id="KW-0812">Transmembrane</keyword>
<feature type="transmembrane region" description="Helical" evidence="1">
    <location>
        <begin position="141"/>
        <end position="161"/>
    </location>
</feature>
<feature type="transmembrane region" description="Helical" evidence="1">
    <location>
        <begin position="114"/>
        <end position="134"/>
    </location>
</feature>
<keyword evidence="3" id="KW-1185">Reference proteome</keyword>
<organism evidence="2 3">
    <name type="scientific">Microbacterium marmarense</name>
    <dbReference type="NCBI Taxonomy" id="3122051"/>
    <lineage>
        <taxon>Bacteria</taxon>
        <taxon>Bacillati</taxon>
        <taxon>Actinomycetota</taxon>
        <taxon>Actinomycetes</taxon>
        <taxon>Micrococcales</taxon>
        <taxon>Microbacteriaceae</taxon>
        <taxon>Microbacterium</taxon>
    </lineage>
</organism>
<keyword evidence="1" id="KW-1133">Transmembrane helix</keyword>
<dbReference type="Proteomes" id="UP001368654">
    <property type="component" value="Unassembled WGS sequence"/>
</dbReference>
<protein>
    <submittedName>
        <fullName evidence="2">Uncharacterized protein</fullName>
    </submittedName>
</protein>
<evidence type="ECO:0000313" key="2">
    <source>
        <dbReference type="EMBL" id="MEJ1154525.1"/>
    </source>
</evidence>
<comment type="caution">
    <text evidence="2">The sequence shown here is derived from an EMBL/GenBank/DDBJ whole genome shotgun (WGS) entry which is preliminary data.</text>
</comment>
<accession>A0ABU8LSA1</accession>
<evidence type="ECO:0000256" key="1">
    <source>
        <dbReference type="SAM" id="Phobius"/>
    </source>
</evidence>
<reference evidence="2 3" key="1">
    <citation type="submission" date="2024-02" db="EMBL/GenBank/DDBJ databases">
        <authorList>
            <person name="Saticioglu I.B."/>
        </authorList>
    </citation>
    <scope>NUCLEOTIDE SEQUENCE [LARGE SCALE GENOMIC DNA]</scope>
    <source>
        <strain evidence="2 3">Mu-86</strain>
    </source>
</reference>
<name>A0ABU8LSA1_9MICO</name>
<dbReference type="RefSeq" id="WP_337336961.1">
    <property type="nucleotide sequence ID" value="NZ_JBBDGL010000001.1"/>
</dbReference>
<gene>
    <name evidence="2" type="ORF">WDU96_02795</name>
</gene>
<feature type="transmembrane region" description="Helical" evidence="1">
    <location>
        <begin position="39"/>
        <end position="60"/>
    </location>
</feature>